<dbReference type="PROSITE" id="PS50943">
    <property type="entry name" value="HTH_CROC1"/>
    <property type="match status" value="1"/>
</dbReference>
<dbReference type="InterPro" id="IPR010982">
    <property type="entry name" value="Lambda_DNA-bd_dom_sf"/>
</dbReference>
<dbReference type="Pfam" id="PF01381">
    <property type="entry name" value="HTH_3"/>
    <property type="match status" value="1"/>
</dbReference>
<feature type="domain" description="HTH cro/C1-type" evidence="2">
    <location>
        <begin position="12"/>
        <end position="62"/>
    </location>
</feature>
<dbReference type="Proteomes" id="UP000192932">
    <property type="component" value="Plasmid unnamed5"/>
</dbReference>
<proteinExistence type="predicted"/>
<evidence type="ECO:0000313" key="4">
    <source>
        <dbReference type="Proteomes" id="UP000192932"/>
    </source>
</evidence>
<dbReference type="SUPFAM" id="SSF47413">
    <property type="entry name" value="lambda repressor-like DNA-binding domains"/>
    <property type="match status" value="1"/>
</dbReference>
<geneLocation type="plasmid" evidence="3 4">
    <name>unnamed5</name>
</geneLocation>
<dbReference type="Gene3D" id="1.10.260.40">
    <property type="entry name" value="lambda repressor-like DNA-binding domains"/>
    <property type="match status" value="1"/>
</dbReference>
<evidence type="ECO:0000313" key="3">
    <source>
        <dbReference type="EMBL" id="ARJ25909.1"/>
    </source>
</evidence>
<dbReference type="EMBL" id="CP020748">
    <property type="protein sequence ID" value="ARJ25909.1"/>
    <property type="molecule type" value="Genomic_DNA"/>
</dbReference>
<dbReference type="GO" id="GO:0003677">
    <property type="term" value="F:DNA binding"/>
    <property type="evidence" value="ECO:0007669"/>
    <property type="project" value="UniProtKB-KW"/>
</dbReference>
<dbReference type="SMART" id="SM00530">
    <property type="entry name" value="HTH_XRE"/>
    <property type="match status" value="1"/>
</dbReference>
<dbReference type="PANTHER" id="PTHR46558:SF11">
    <property type="entry name" value="HTH-TYPE TRANSCRIPTIONAL REGULATOR XRE"/>
    <property type="match status" value="1"/>
</dbReference>
<gene>
    <name evidence="3" type="ORF">B7492_33275</name>
</gene>
<evidence type="ECO:0000259" key="2">
    <source>
        <dbReference type="PROSITE" id="PS50943"/>
    </source>
</evidence>
<dbReference type="AlphaFoldDB" id="A0A1W6AJA5"/>
<keyword evidence="3" id="KW-0614">Plasmid</keyword>
<accession>A0A1W6AJA5</accession>
<dbReference type="CDD" id="cd00093">
    <property type="entry name" value="HTH_XRE"/>
    <property type="match status" value="1"/>
</dbReference>
<organism evidence="3 4">
    <name type="scientific">Bacillus mycoides</name>
    <dbReference type="NCBI Taxonomy" id="1405"/>
    <lineage>
        <taxon>Bacteria</taxon>
        <taxon>Bacillati</taxon>
        <taxon>Bacillota</taxon>
        <taxon>Bacilli</taxon>
        <taxon>Bacillales</taxon>
        <taxon>Bacillaceae</taxon>
        <taxon>Bacillus</taxon>
        <taxon>Bacillus cereus group</taxon>
    </lineage>
</organism>
<reference evidence="3 4" key="1">
    <citation type="submission" date="2017-04" db="EMBL/GenBank/DDBJ databases">
        <title>The Characteristic of a Fine Plant Growth-Promoting Rhizobacteria Bacillus mycoides Gnyt1 and its Whole Genome Sequencing Analysis.</title>
        <authorList>
            <person name="Li J.H."/>
            <person name="Yao T."/>
        </authorList>
    </citation>
    <scope>NUCLEOTIDE SEQUENCE [LARGE SCALE GENOMIC DNA]</scope>
    <source>
        <strain evidence="3 4">Gnyt1</strain>
        <plasmid evidence="4">Plasmid unnamed5</plasmid>
    </source>
</reference>
<protein>
    <submittedName>
        <fullName evidence="3">Transcriptional regulator</fullName>
    </submittedName>
</protein>
<dbReference type="RefSeq" id="WP_000246689.1">
    <property type="nucleotide sequence ID" value="NZ_CP020748.1"/>
</dbReference>
<dbReference type="InterPro" id="IPR001387">
    <property type="entry name" value="Cro/C1-type_HTH"/>
</dbReference>
<evidence type="ECO:0000256" key="1">
    <source>
        <dbReference type="ARBA" id="ARBA00023125"/>
    </source>
</evidence>
<sequence>MATVGERLMYFRKKRGLTQYEIAGYLNVARPTYTNWEANRTEPDLSTLIKISEYLGISLDTLVGRKCDTDVQLEEIKDKISNLPLEKQKIVLDSLLDYTDLVKKHFIE</sequence>
<name>A0A1W6AJA5_BACMY</name>
<keyword evidence="1" id="KW-0238">DNA-binding</keyword>
<dbReference type="PANTHER" id="PTHR46558">
    <property type="entry name" value="TRACRIPTIONAL REGULATORY PROTEIN-RELATED-RELATED"/>
    <property type="match status" value="1"/>
</dbReference>